<evidence type="ECO:0000256" key="3">
    <source>
        <dbReference type="ARBA" id="ARBA00022729"/>
    </source>
</evidence>
<feature type="domain" description="AA1-like" evidence="7">
    <location>
        <begin position="16"/>
        <end position="131"/>
    </location>
</feature>
<reference evidence="8 9" key="1">
    <citation type="submission" date="2024-02" db="EMBL/GenBank/DDBJ databases">
        <title>De novo assembly and annotation of 12 fungi associated with fruit tree decline syndrome in Ontario, Canada.</title>
        <authorList>
            <person name="Sulman M."/>
            <person name="Ellouze W."/>
            <person name="Ilyukhin E."/>
        </authorList>
    </citation>
    <scope>NUCLEOTIDE SEQUENCE [LARGE SCALE GENOMIC DNA]</scope>
    <source>
        <strain evidence="8 9">FDS-637</strain>
    </source>
</reference>
<evidence type="ECO:0000256" key="2">
    <source>
        <dbReference type="ARBA" id="ARBA00022525"/>
    </source>
</evidence>
<evidence type="ECO:0000256" key="5">
    <source>
        <dbReference type="PROSITE-ProRule" id="PRU01243"/>
    </source>
</evidence>
<dbReference type="EMBL" id="JAJVCZ030000001">
    <property type="protein sequence ID" value="KAL0265396.1"/>
    <property type="molecule type" value="Genomic_DNA"/>
</dbReference>
<feature type="chain" id="PRO_5047247286" description="AA1-like domain-containing protein" evidence="6">
    <location>
        <begin position="22"/>
        <end position="131"/>
    </location>
</feature>
<feature type="disulfide bond" evidence="5">
    <location>
        <begin position="108"/>
        <end position="120"/>
    </location>
</feature>
<keyword evidence="9" id="KW-1185">Reference proteome</keyword>
<accession>A0ABR3CWW4</accession>
<evidence type="ECO:0000313" key="8">
    <source>
        <dbReference type="EMBL" id="KAL0265396.1"/>
    </source>
</evidence>
<comment type="caution">
    <text evidence="8">The sequence shown here is derived from an EMBL/GenBank/DDBJ whole genome shotgun (WGS) entry which is preliminary data.</text>
</comment>
<evidence type="ECO:0000313" key="9">
    <source>
        <dbReference type="Proteomes" id="UP001430584"/>
    </source>
</evidence>
<keyword evidence="2" id="KW-0964">Secreted</keyword>
<dbReference type="Proteomes" id="UP001430584">
    <property type="component" value="Unassembled WGS sequence"/>
</dbReference>
<comment type="subcellular location">
    <subcellularLocation>
        <location evidence="1">Secreted</location>
    </subcellularLocation>
</comment>
<evidence type="ECO:0000259" key="7">
    <source>
        <dbReference type="PROSITE" id="PS51895"/>
    </source>
</evidence>
<keyword evidence="4 5" id="KW-1015">Disulfide bond</keyword>
<protein>
    <recommendedName>
        <fullName evidence="7">AA1-like domain-containing protein</fullName>
    </recommendedName>
</protein>
<comment type="caution">
    <text evidence="5">Lacks conserved residue(s) required for the propagation of feature annotation.</text>
</comment>
<dbReference type="GeneID" id="92005448"/>
<keyword evidence="3 6" id="KW-0732">Signal</keyword>
<dbReference type="InterPro" id="IPR032382">
    <property type="entry name" value="AltA1"/>
</dbReference>
<organism evidence="8 9">
    <name type="scientific">Diplodia seriata</name>
    <dbReference type="NCBI Taxonomy" id="420778"/>
    <lineage>
        <taxon>Eukaryota</taxon>
        <taxon>Fungi</taxon>
        <taxon>Dikarya</taxon>
        <taxon>Ascomycota</taxon>
        <taxon>Pezizomycotina</taxon>
        <taxon>Dothideomycetes</taxon>
        <taxon>Dothideomycetes incertae sedis</taxon>
        <taxon>Botryosphaeriales</taxon>
        <taxon>Botryosphaeriaceae</taxon>
        <taxon>Diplodia</taxon>
    </lineage>
</organism>
<dbReference type="RefSeq" id="XP_066638136.1">
    <property type="nucleotide sequence ID" value="XM_066772857.1"/>
</dbReference>
<dbReference type="PROSITE" id="PS51895">
    <property type="entry name" value="AA1"/>
    <property type="match status" value="1"/>
</dbReference>
<evidence type="ECO:0000256" key="6">
    <source>
        <dbReference type="SAM" id="SignalP"/>
    </source>
</evidence>
<dbReference type="Pfam" id="PF16541">
    <property type="entry name" value="AltA1"/>
    <property type="match status" value="1"/>
</dbReference>
<gene>
    <name evidence="8" type="ORF">SLS55_001363</name>
</gene>
<evidence type="ECO:0000256" key="1">
    <source>
        <dbReference type="ARBA" id="ARBA00004613"/>
    </source>
</evidence>
<dbReference type="Gene3D" id="2.40.350.20">
    <property type="match status" value="1"/>
</dbReference>
<proteinExistence type="predicted"/>
<name>A0ABR3CWW4_9PEZI</name>
<evidence type="ECO:0000256" key="4">
    <source>
        <dbReference type="ARBA" id="ARBA00023157"/>
    </source>
</evidence>
<feature type="signal peptide" evidence="6">
    <location>
        <begin position="1"/>
        <end position="21"/>
    </location>
</feature>
<sequence length="131" mass="13321">MKFSAAATLFAAGLAAASTTAKVTDLSIRDNAGLQSVSFKVDGTTDCTSSDPSTLAGNGANACGDGNPPVYTFSVEKNGASDYQLWLHKNVDGSVRGLNGGGKAPVYCHAGGNGQNDFVCSQVGDLEVELQ</sequence>